<accession>A0A484HFM7</accession>
<evidence type="ECO:0000313" key="1">
    <source>
        <dbReference type="EMBL" id="VEN74069.1"/>
    </source>
</evidence>
<gene>
    <name evidence="1" type="ORF">EPICR_280004</name>
    <name evidence="2" type="ORF">EPICR_60121</name>
</gene>
<dbReference type="EMBL" id="CAACVI010000049">
    <property type="protein sequence ID" value="VEN75133.1"/>
    <property type="molecule type" value="Genomic_DNA"/>
</dbReference>
<sequence>MPALAPATFPMTAGRPSGIFSLVPSARRRKNNVSVRRAPYLLRYRAFEEQEYVRRPGALHIRRPVNTYKSMPELY</sequence>
<evidence type="ECO:0000313" key="2">
    <source>
        <dbReference type="EMBL" id="VEN75133.1"/>
    </source>
</evidence>
<dbReference type="AlphaFoldDB" id="A0A484HFM7"/>
<reference evidence="1" key="1">
    <citation type="submission" date="2019-01" db="EMBL/GenBank/DDBJ databases">
        <authorList>
            <consortium name="Genoscope - CEA"/>
            <person name="William W."/>
        </authorList>
    </citation>
    <scope>NUCLEOTIDE SEQUENCE</scope>
    <source>
        <strain evidence="1">CR-1</strain>
    </source>
</reference>
<dbReference type="EMBL" id="CAACVI010000021">
    <property type="protein sequence ID" value="VEN74069.1"/>
    <property type="molecule type" value="Genomic_DNA"/>
</dbReference>
<protein>
    <submittedName>
        <fullName evidence="1">Uncharacterized protein</fullName>
    </submittedName>
</protein>
<proteinExistence type="predicted"/>
<organism evidence="1">
    <name type="scientific">uncultured Desulfobacteraceae bacterium</name>
    <dbReference type="NCBI Taxonomy" id="218296"/>
    <lineage>
        <taxon>Bacteria</taxon>
        <taxon>Pseudomonadati</taxon>
        <taxon>Thermodesulfobacteriota</taxon>
        <taxon>Desulfobacteria</taxon>
        <taxon>Desulfobacterales</taxon>
        <taxon>Desulfobacteraceae</taxon>
        <taxon>environmental samples</taxon>
    </lineage>
</organism>
<name>A0A484HFM7_9BACT</name>